<dbReference type="OrthoDB" id="17400at2759"/>
<dbReference type="Proteomes" id="UP000272942">
    <property type="component" value="Unassembled WGS sequence"/>
</dbReference>
<dbReference type="EMBL" id="UZAN01048429">
    <property type="protein sequence ID" value="VDP86429.1"/>
    <property type="molecule type" value="Genomic_DNA"/>
</dbReference>
<keyword evidence="2" id="KW-1185">Reference proteome</keyword>
<evidence type="ECO:0000313" key="2">
    <source>
        <dbReference type="Proteomes" id="UP000272942"/>
    </source>
</evidence>
<proteinExistence type="predicted"/>
<dbReference type="AlphaFoldDB" id="A0A3P8KYE4"/>
<name>A0A3P8KYE4_9TREM</name>
<organism evidence="1 2">
    <name type="scientific">Echinostoma caproni</name>
    <dbReference type="NCBI Taxonomy" id="27848"/>
    <lineage>
        <taxon>Eukaryota</taxon>
        <taxon>Metazoa</taxon>
        <taxon>Spiralia</taxon>
        <taxon>Lophotrochozoa</taxon>
        <taxon>Platyhelminthes</taxon>
        <taxon>Trematoda</taxon>
        <taxon>Digenea</taxon>
        <taxon>Plagiorchiida</taxon>
        <taxon>Echinostomata</taxon>
        <taxon>Echinostomatoidea</taxon>
        <taxon>Echinostomatidae</taxon>
        <taxon>Echinostoma</taxon>
    </lineage>
</organism>
<protein>
    <submittedName>
        <fullName evidence="1">Uncharacterized protein</fullName>
    </submittedName>
</protein>
<gene>
    <name evidence="1" type="ORF">ECPE_LOCUS10068</name>
</gene>
<reference evidence="1 2" key="1">
    <citation type="submission" date="2018-11" db="EMBL/GenBank/DDBJ databases">
        <authorList>
            <consortium name="Pathogen Informatics"/>
        </authorList>
    </citation>
    <scope>NUCLEOTIDE SEQUENCE [LARGE SCALE GENOMIC DNA]</scope>
    <source>
        <strain evidence="1 2">Egypt</strain>
    </source>
</reference>
<evidence type="ECO:0000313" key="1">
    <source>
        <dbReference type="EMBL" id="VDP86429.1"/>
    </source>
</evidence>
<accession>A0A3P8KYE4</accession>
<sequence length="133" mass="15534">MLRDDYKLIQWRTGLFNNAAKMNARATFSDAETSFARHFRKVVMPIDMREGCYSFDDHEMQIAVLKMLNPDCFDQLIQKKRCLKQFGNPRRNLVHNGHGRRFFSEIGVSRPNLACNVLDESSPNYAFQHGRSF</sequence>